<feature type="transmembrane region" description="Helical" evidence="9">
    <location>
        <begin position="6"/>
        <end position="27"/>
    </location>
</feature>
<dbReference type="GO" id="GO:0005886">
    <property type="term" value="C:plasma membrane"/>
    <property type="evidence" value="ECO:0007669"/>
    <property type="project" value="UniProtKB-SubCell"/>
</dbReference>
<sequence>MESILINIITIVFLIITITYSIINIIANKKLYNYINDDLRKLEEDYKRSLIYNNIKTKYSLYLMDNSYAEINITTFIEEICTGFKFKNRPILEKIKSIKNSSSTCILLGVLGTFVGLSLMLLTINTNDIINSLPATISSMQTAFITSICGIICSIIINVLLNYNDCEQVLIQLMLKCENLLTSEITHEKSQTIDSKIEDVKNTIKQISKSIESIEKFDQIAKDLHKFNDEFMGGIEALKNLLLGSQDSIKTFDQSVRKLDKQMNIMNIKFNKLFDKYDNQEDINKEILIDIKQTSKNVFESTENQFKIREYIRNLSSSFALYERTAQDLLQKLVNHEKQITDTQSNLNNEQINLDETVKHLASVIAISTQDIEQKLNMIFDYVDIYKEAVTMASMQDDNHKRSEDEIYDIDDYGIDSIKKNSYQSNELVRGRKRTNPYLRKRVESKQNNRLENKSSNYLLGDDKHDK</sequence>
<evidence type="ECO:0000256" key="8">
    <source>
        <dbReference type="SAM" id="MobiDB-lite"/>
    </source>
</evidence>
<organism evidence="11 12">
    <name type="scientific">Romboutsia lituseburensis DSM 797</name>
    <dbReference type="NCBI Taxonomy" id="1121325"/>
    <lineage>
        <taxon>Bacteria</taxon>
        <taxon>Bacillati</taxon>
        <taxon>Bacillota</taxon>
        <taxon>Clostridia</taxon>
        <taxon>Peptostreptococcales</taxon>
        <taxon>Peptostreptococcaceae</taxon>
        <taxon>Romboutsia</taxon>
    </lineage>
</organism>
<evidence type="ECO:0000313" key="11">
    <source>
        <dbReference type="EMBL" id="SDL79750.1"/>
    </source>
</evidence>
<dbReference type="InterPro" id="IPR002898">
    <property type="entry name" value="MotA_ExbB_proton_chnl"/>
</dbReference>
<dbReference type="Proteomes" id="UP000199068">
    <property type="component" value="Unassembled WGS sequence"/>
</dbReference>
<feature type="compositionally biased region" description="Basic and acidic residues" evidence="8">
    <location>
        <begin position="441"/>
        <end position="453"/>
    </location>
</feature>
<keyword evidence="4 9" id="KW-1133">Transmembrane helix</keyword>
<comment type="subcellular location">
    <subcellularLocation>
        <location evidence="1">Cell membrane</location>
        <topology evidence="1">Multi-pass membrane protein</topology>
    </subcellularLocation>
    <subcellularLocation>
        <location evidence="6">Membrane</location>
        <topology evidence="6">Multi-pass membrane protein</topology>
    </subcellularLocation>
</comment>
<evidence type="ECO:0000256" key="5">
    <source>
        <dbReference type="ARBA" id="ARBA00023136"/>
    </source>
</evidence>
<gene>
    <name evidence="11" type="ORF">SAMN04515677_103421</name>
</gene>
<dbReference type="RefSeq" id="WP_092725106.1">
    <property type="nucleotide sequence ID" value="NZ_FNGW01000003.1"/>
</dbReference>
<reference evidence="11 12" key="1">
    <citation type="submission" date="2016-10" db="EMBL/GenBank/DDBJ databases">
        <authorList>
            <person name="de Groot N.N."/>
        </authorList>
    </citation>
    <scope>NUCLEOTIDE SEQUENCE [LARGE SCALE GENOMIC DNA]</scope>
    <source>
        <strain evidence="11 12">DSM 797</strain>
    </source>
</reference>
<comment type="similarity">
    <text evidence="6">Belongs to the exbB/tolQ family.</text>
</comment>
<evidence type="ECO:0000256" key="2">
    <source>
        <dbReference type="ARBA" id="ARBA00022475"/>
    </source>
</evidence>
<keyword evidence="12" id="KW-1185">Reference proteome</keyword>
<dbReference type="STRING" id="1121325.SAMN04515677_103421"/>
<dbReference type="Pfam" id="PF01618">
    <property type="entry name" value="MotA_ExbB"/>
    <property type="match status" value="1"/>
</dbReference>
<evidence type="ECO:0000256" key="3">
    <source>
        <dbReference type="ARBA" id="ARBA00022692"/>
    </source>
</evidence>
<proteinExistence type="inferred from homology"/>
<keyword evidence="7" id="KW-0175">Coiled coil</keyword>
<evidence type="ECO:0000313" key="12">
    <source>
        <dbReference type="Proteomes" id="UP000199068"/>
    </source>
</evidence>
<evidence type="ECO:0000256" key="6">
    <source>
        <dbReference type="RuleBase" id="RU004057"/>
    </source>
</evidence>
<keyword evidence="3 9" id="KW-0812">Transmembrane</keyword>
<dbReference type="EMBL" id="FNGW01000003">
    <property type="protein sequence ID" value="SDL79750.1"/>
    <property type="molecule type" value="Genomic_DNA"/>
</dbReference>
<feature type="transmembrane region" description="Helical" evidence="9">
    <location>
        <begin position="104"/>
        <end position="124"/>
    </location>
</feature>
<feature type="domain" description="MotA/TolQ/ExbB proton channel" evidence="10">
    <location>
        <begin position="94"/>
        <end position="163"/>
    </location>
</feature>
<dbReference type="AlphaFoldDB" id="A0A1G9MZP0"/>
<keyword evidence="6" id="KW-0653">Protein transport</keyword>
<evidence type="ECO:0000256" key="7">
    <source>
        <dbReference type="SAM" id="Coils"/>
    </source>
</evidence>
<feature type="region of interest" description="Disordered" evidence="8">
    <location>
        <begin position="426"/>
        <end position="467"/>
    </location>
</feature>
<keyword evidence="5 9" id="KW-0472">Membrane</keyword>
<protein>
    <submittedName>
        <fullName evidence="11">MotA/TolQ/ExbB proton channel family protein</fullName>
    </submittedName>
</protein>
<feature type="coiled-coil region" evidence="7">
    <location>
        <begin position="319"/>
        <end position="353"/>
    </location>
</feature>
<feature type="transmembrane region" description="Helical" evidence="9">
    <location>
        <begin position="144"/>
        <end position="163"/>
    </location>
</feature>
<evidence type="ECO:0000256" key="4">
    <source>
        <dbReference type="ARBA" id="ARBA00022989"/>
    </source>
</evidence>
<name>A0A1G9MZP0_9FIRM</name>
<keyword evidence="6" id="KW-0813">Transport</keyword>
<evidence type="ECO:0000256" key="9">
    <source>
        <dbReference type="SAM" id="Phobius"/>
    </source>
</evidence>
<evidence type="ECO:0000259" key="10">
    <source>
        <dbReference type="Pfam" id="PF01618"/>
    </source>
</evidence>
<keyword evidence="2" id="KW-1003">Cell membrane</keyword>
<accession>A0A1G9MZP0</accession>
<evidence type="ECO:0000256" key="1">
    <source>
        <dbReference type="ARBA" id="ARBA00004651"/>
    </source>
</evidence>
<dbReference type="GO" id="GO:0015031">
    <property type="term" value="P:protein transport"/>
    <property type="evidence" value="ECO:0007669"/>
    <property type="project" value="UniProtKB-KW"/>
</dbReference>